<dbReference type="Proteomes" id="UP001526147">
    <property type="component" value="Unassembled WGS sequence"/>
</dbReference>
<evidence type="ECO:0000313" key="1">
    <source>
        <dbReference type="EMBL" id="MCV9884152.1"/>
    </source>
</evidence>
<dbReference type="RefSeq" id="WP_264141160.1">
    <property type="nucleotide sequence ID" value="NZ_JAOYEY010000011.1"/>
</dbReference>
<keyword evidence="2" id="KW-1185">Reference proteome</keyword>
<accession>A0ABT3DAU2</accession>
<reference evidence="1 2" key="1">
    <citation type="submission" date="2022-10" db="EMBL/GenBank/DDBJ databases">
        <title>Draft genome assembly of moderately radiation resistant bacterium Metabacillus halosaccharovorans.</title>
        <authorList>
            <person name="Pal S."/>
            <person name="Gopinathan A."/>
        </authorList>
    </citation>
    <scope>NUCLEOTIDE SEQUENCE [LARGE SCALE GENOMIC DNA]</scope>
    <source>
        <strain evidence="1 2">VITHBRA001</strain>
    </source>
</reference>
<name>A0ABT3DAU2_9BACI</name>
<evidence type="ECO:0000313" key="2">
    <source>
        <dbReference type="Proteomes" id="UP001526147"/>
    </source>
</evidence>
<sequence length="130" mass="15169">MKDELINSYKYMKELLKHYSYSQHADDLYISSLLMELVSLTRSTIMLSQQEVIAKRRLRHALTVLFRSYVAFKNAFNEWAKNANVNEPAKIQVNFQRVVLANYIEKHVTLAIQGIEEFTGNELSGKINKR</sequence>
<proteinExistence type="predicted"/>
<organism evidence="1 2">
    <name type="scientific">Metabacillus halosaccharovorans</name>
    <dbReference type="NCBI Taxonomy" id="930124"/>
    <lineage>
        <taxon>Bacteria</taxon>
        <taxon>Bacillati</taxon>
        <taxon>Bacillota</taxon>
        <taxon>Bacilli</taxon>
        <taxon>Bacillales</taxon>
        <taxon>Bacillaceae</taxon>
        <taxon>Metabacillus</taxon>
    </lineage>
</organism>
<dbReference type="EMBL" id="JAOYEY010000011">
    <property type="protein sequence ID" value="MCV9884152.1"/>
    <property type="molecule type" value="Genomic_DNA"/>
</dbReference>
<gene>
    <name evidence="1" type="ORF">OIH86_00450</name>
</gene>
<comment type="caution">
    <text evidence="1">The sequence shown here is derived from an EMBL/GenBank/DDBJ whole genome shotgun (WGS) entry which is preliminary data.</text>
</comment>
<protein>
    <submittedName>
        <fullName evidence="1">Uncharacterized protein</fullName>
    </submittedName>
</protein>